<keyword evidence="5" id="KW-0964">Secreted</keyword>
<comment type="subcellular location">
    <subcellularLocation>
        <location evidence="2">Host cell membrane</location>
    </subcellularLocation>
    <subcellularLocation>
        <location evidence="3">Secreted</location>
    </subcellularLocation>
</comment>
<protein>
    <submittedName>
        <fullName evidence="11">Islet-activating protein S4</fullName>
    </submittedName>
</protein>
<sequence>MRSVVCRFLSGGVICGLALAGSPAWGQAEASVTDQLVVESIGVKPYDAQRILICAAAVRKDRLLTDPSLRFRFCFGAPRQVGVTTPLELLLRAVYLKQVRIRVYSSSTSDAKFVYEGERARDAFRIVQCQNPCY</sequence>
<dbReference type="Pfam" id="PF09275">
    <property type="entry name" value="Pertus-S4-tox"/>
    <property type="match status" value="1"/>
</dbReference>
<dbReference type="InterPro" id="IPR015355">
    <property type="entry name" value="Pertussis_toxin_subS4"/>
</dbReference>
<dbReference type="KEGG" id="bpdz:BBN53_01725"/>
<evidence type="ECO:0000256" key="6">
    <source>
        <dbReference type="ARBA" id="ARBA00022870"/>
    </source>
</evidence>
<organism evidence="11 12">
    <name type="scientific">Bordetella pseudohinzii</name>
    <dbReference type="NCBI Taxonomy" id="1331258"/>
    <lineage>
        <taxon>Bacteria</taxon>
        <taxon>Pseudomonadati</taxon>
        <taxon>Pseudomonadota</taxon>
        <taxon>Betaproteobacteria</taxon>
        <taxon>Burkholderiales</taxon>
        <taxon>Alcaligenaceae</taxon>
        <taxon>Bordetella</taxon>
    </lineage>
</organism>
<evidence type="ECO:0000256" key="4">
    <source>
        <dbReference type="ARBA" id="ARBA00022511"/>
    </source>
</evidence>
<dbReference type="SUPFAM" id="SSF50203">
    <property type="entry name" value="Bacterial enterotoxins"/>
    <property type="match status" value="1"/>
</dbReference>
<keyword evidence="4" id="KW-1032">Host cell membrane</keyword>
<evidence type="ECO:0000313" key="13">
    <source>
        <dbReference type="Proteomes" id="UP000092950"/>
    </source>
</evidence>
<dbReference type="GO" id="GO:0005576">
    <property type="term" value="C:extracellular region"/>
    <property type="evidence" value="ECO:0007669"/>
    <property type="project" value="UniProtKB-SubCell"/>
</dbReference>
<keyword evidence="13" id="KW-1185">Reference proteome</keyword>
<evidence type="ECO:0000256" key="2">
    <source>
        <dbReference type="ARBA" id="ARBA00004165"/>
    </source>
</evidence>
<feature type="signal peptide" evidence="9">
    <location>
        <begin position="1"/>
        <end position="26"/>
    </location>
</feature>
<evidence type="ECO:0000256" key="9">
    <source>
        <dbReference type="SAM" id="SignalP"/>
    </source>
</evidence>
<accession>A0A0J6BZ31</accession>
<dbReference type="EMBL" id="CYTV01000003">
    <property type="protein sequence ID" value="CUI59729.1"/>
    <property type="molecule type" value="Genomic_DNA"/>
</dbReference>
<reference evidence="10 13" key="2">
    <citation type="submission" date="2016-07" db="EMBL/GenBank/DDBJ databases">
        <title>Complete genome sequences of Bordetella pseudohinzii.</title>
        <authorList>
            <person name="Spilker T."/>
            <person name="Darrah R."/>
            <person name="LiPuma J.J."/>
        </authorList>
    </citation>
    <scope>NUCLEOTIDE SEQUENCE [LARGE SCALE GENOMIC DNA]</scope>
    <source>
        <strain evidence="10 13">HI4681</strain>
    </source>
</reference>
<evidence type="ECO:0000256" key="8">
    <source>
        <dbReference type="ARBA" id="ARBA00025965"/>
    </source>
</evidence>
<evidence type="ECO:0000256" key="7">
    <source>
        <dbReference type="ARBA" id="ARBA00023136"/>
    </source>
</evidence>
<evidence type="ECO:0000313" key="11">
    <source>
        <dbReference type="EMBL" id="CUI59729.1"/>
    </source>
</evidence>
<keyword evidence="6" id="KW-1043">Host membrane</keyword>
<gene>
    <name evidence="11" type="primary">ptxD</name>
    <name evidence="10" type="ORF">BBN53_01725</name>
    <name evidence="11" type="ORF">ERS370011_01303</name>
</gene>
<comment type="function">
    <text evidence="1">PTX oligomer B binds to receptors on the eukaryotic cell surface and facilitates the translocation of the toxic subunit across the cell membrane.</text>
</comment>
<evidence type="ECO:0000256" key="3">
    <source>
        <dbReference type="ARBA" id="ARBA00004613"/>
    </source>
</evidence>
<dbReference type="Gene3D" id="2.40.50.110">
    <property type="match status" value="1"/>
</dbReference>
<dbReference type="InterPro" id="IPR008992">
    <property type="entry name" value="Enterotoxin"/>
</dbReference>
<proteinExistence type="predicted"/>
<evidence type="ECO:0000313" key="10">
    <source>
        <dbReference type="EMBL" id="ANY14719.1"/>
    </source>
</evidence>
<comment type="subunit">
    <text evidence="8">Pertussis toxin contains five different chains, S1-S5. They are organized into 2 functional subunits: A, composed of S1 (which is toxic) and B, containing S2, S3, S5, and two copies of S4 (B binds to the membrane receptors). Dimers of S2-S4 and S3-S4 are held together by S5.</text>
</comment>
<keyword evidence="9" id="KW-0732">Signal</keyword>
<reference evidence="11 12" key="1">
    <citation type="submission" date="2015-09" db="EMBL/GenBank/DDBJ databases">
        <authorList>
            <person name="Jackson K.R."/>
            <person name="Lunt B.L."/>
            <person name="Fisher J.N.B."/>
            <person name="Gardner A.V."/>
            <person name="Bailey M.E."/>
            <person name="Deus L.M."/>
            <person name="Earl A.S."/>
            <person name="Gibby P.D."/>
            <person name="Hartmann K.A."/>
            <person name="Liu J.E."/>
            <person name="Manci A.M."/>
            <person name="Nielsen D.A."/>
            <person name="Solomon M.B."/>
            <person name="Breakwell D.P."/>
            <person name="Burnett S.H."/>
            <person name="Grose J.H."/>
        </authorList>
    </citation>
    <scope>NUCLEOTIDE SEQUENCE [LARGE SCALE GENOMIC DNA]</scope>
    <source>
        <strain evidence="11 12">2789STDY5608636</strain>
    </source>
</reference>
<feature type="chain" id="PRO_5005268226" evidence="9">
    <location>
        <begin position="27"/>
        <end position="134"/>
    </location>
</feature>
<dbReference type="AlphaFoldDB" id="A0A0J6BZ31"/>
<dbReference type="Proteomes" id="UP000092950">
    <property type="component" value="Chromosome"/>
</dbReference>
<evidence type="ECO:0000256" key="5">
    <source>
        <dbReference type="ARBA" id="ARBA00022525"/>
    </source>
</evidence>
<dbReference type="RefSeq" id="WP_043210162.1">
    <property type="nucleotide sequence ID" value="NZ_CAJGUP010000087.1"/>
</dbReference>
<keyword evidence="7" id="KW-0472">Membrane</keyword>
<dbReference type="Proteomes" id="UP000053096">
    <property type="component" value="Unassembled WGS sequence"/>
</dbReference>
<evidence type="ECO:0000256" key="1">
    <source>
        <dbReference type="ARBA" id="ARBA00002398"/>
    </source>
</evidence>
<accession>A0A0M7E0S3</accession>
<name>A0A0J6BZ31_9BORD</name>
<evidence type="ECO:0000313" key="12">
    <source>
        <dbReference type="Proteomes" id="UP000053096"/>
    </source>
</evidence>
<dbReference type="GO" id="GO:0020002">
    <property type="term" value="C:host cell plasma membrane"/>
    <property type="evidence" value="ECO:0007669"/>
    <property type="project" value="UniProtKB-SubCell"/>
</dbReference>
<dbReference type="EMBL" id="CP016440">
    <property type="protein sequence ID" value="ANY14719.1"/>
    <property type="molecule type" value="Genomic_DNA"/>
</dbReference>